<dbReference type="Proteomes" id="UP001519460">
    <property type="component" value="Unassembled WGS sequence"/>
</dbReference>
<feature type="non-terminal residue" evidence="2">
    <location>
        <position position="1"/>
    </location>
</feature>
<name>A0ABD0M5P9_9CAEN</name>
<evidence type="ECO:0000256" key="1">
    <source>
        <dbReference type="SAM" id="MobiDB-lite"/>
    </source>
</evidence>
<gene>
    <name evidence="2" type="ORF">BaRGS_00002590</name>
</gene>
<proteinExistence type="predicted"/>
<accession>A0ABD0M5P9</accession>
<sequence length="115" mass="12147">GREAVVGDDGGDGSGGGSGDLSWMEVATRSGFLAADERDLSFCYSGLSLAVDKGLSQPSHDLARCPPLVVLPPIFTTQECTTDSPKNDTGKPGTCPLTKRKMAQTIHRDQSRLHT</sequence>
<organism evidence="2 3">
    <name type="scientific">Batillaria attramentaria</name>
    <dbReference type="NCBI Taxonomy" id="370345"/>
    <lineage>
        <taxon>Eukaryota</taxon>
        <taxon>Metazoa</taxon>
        <taxon>Spiralia</taxon>
        <taxon>Lophotrochozoa</taxon>
        <taxon>Mollusca</taxon>
        <taxon>Gastropoda</taxon>
        <taxon>Caenogastropoda</taxon>
        <taxon>Sorbeoconcha</taxon>
        <taxon>Cerithioidea</taxon>
        <taxon>Batillariidae</taxon>
        <taxon>Batillaria</taxon>
    </lineage>
</organism>
<feature type="region of interest" description="Disordered" evidence="1">
    <location>
        <begin position="1"/>
        <end position="21"/>
    </location>
</feature>
<dbReference type="AlphaFoldDB" id="A0ABD0M5P9"/>
<keyword evidence="3" id="KW-1185">Reference proteome</keyword>
<evidence type="ECO:0000313" key="2">
    <source>
        <dbReference type="EMBL" id="KAK7506478.1"/>
    </source>
</evidence>
<protein>
    <submittedName>
        <fullName evidence="2">Uncharacterized protein</fullName>
    </submittedName>
</protein>
<reference evidence="2 3" key="1">
    <citation type="journal article" date="2023" name="Sci. Data">
        <title>Genome assembly of the Korean intertidal mud-creeper Batillaria attramentaria.</title>
        <authorList>
            <person name="Patra A.K."/>
            <person name="Ho P.T."/>
            <person name="Jun S."/>
            <person name="Lee S.J."/>
            <person name="Kim Y."/>
            <person name="Won Y.J."/>
        </authorList>
    </citation>
    <scope>NUCLEOTIDE SEQUENCE [LARGE SCALE GENOMIC DNA]</scope>
    <source>
        <strain evidence="2">Wonlab-2016</strain>
    </source>
</reference>
<comment type="caution">
    <text evidence="2">The sequence shown here is derived from an EMBL/GenBank/DDBJ whole genome shotgun (WGS) entry which is preliminary data.</text>
</comment>
<dbReference type="EMBL" id="JACVVK020000007">
    <property type="protein sequence ID" value="KAK7506478.1"/>
    <property type="molecule type" value="Genomic_DNA"/>
</dbReference>
<evidence type="ECO:0000313" key="3">
    <source>
        <dbReference type="Proteomes" id="UP001519460"/>
    </source>
</evidence>